<dbReference type="STRING" id="454006.SAMN05421825_2571"/>
<evidence type="ECO:0000313" key="7">
    <source>
        <dbReference type="EMBL" id="SDG06260.1"/>
    </source>
</evidence>
<evidence type="ECO:0000256" key="4">
    <source>
        <dbReference type="ARBA" id="ARBA00023136"/>
    </source>
</evidence>
<evidence type="ECO:0000256" key="2">
    <source>
        <dbReference type="ARBA" id="ARBA00022692"/>
    </source>
</evidence>
<evidence type="ECO:0000259" key="6">
    <source>
        <dbReference type="Pfam" id="PF07291"/>
    </source>
</evidence>
<organism evidence="7 8">
    <name type="scientific">Epilithonimonas hungarica</name>
    <dbReference type="NCBI Taxonomy" id="454006"/>
    <lineage>
        <taxon>Bacteria</taxon>
        <taxon>Pseudomonadati</taxon>
        <taxon>Bacteroidota</taxon>
        <taxon>Flavobacteriia</taxon>
        <taxon>Flavobacteriales</taxon>
        <taxon>Weeksellaceae</taxon>
        <taxon>Chryseobacterium group</taxon>
        <taxon>Epilithonimonas</taxon>
    </lineage>
</organism>
<keyword evidence="3 5" id="KW-1133">Transmembrane helix</keyword>
<dbReference type="EMBL" id="FNBH01000003">
    <property type="protein sequence ID" value="SDG06260.1"/>
    <property type="molecule type" value="Genomic_DNA"/>
</dbReference>
<evidence type="ECO:0000256" key="5">
    <source>
        <dbReference type="SAM" id="Phobius"/>
    </source>
</evidence>
<dbReference type="OrthoDB" id="648842at2"/>
<feature type="transmembrane region" description="Helical" evidence="5">
    <location>
        <begin position="147"/>
        <end position="167"/>
    </location>
</feature>
<feature type="transmembrane region" description="Helical" evidence="5">
    <location>
        <begin position="7"/>
        <end position="28"/>
    </location>
</feature>
<proteinExistence type="predicted"/>
<accession>A0A1G7R8D7</accession>
<dbReference type="Proteomes" id="UP000199203">
    <property type="component" value="Unassembled WGS sequence"/>
</dbReference>
<dbReference type="GO" id="GO:0030416">
    <property type="term" value="P:methylamine metabolic process"/>
    <property type="evidence" value="ECO:0007669"/>
    <property type="project" value="InterPro"/>
</dbReference>
<dbReference type="InterPro" id="IPR009908">
    <property type="entry name" value="Methylamine_util_MauE"/>
</dbReference>
<sequence length="358" mass="41335">MRTILRYIVSIIFIASGFVKAVDLKGFSFKLEEYFSPVVFNLSFLEKYALAFSIIVVVLELVLGFMLLMKIKLKQTIYALIALCVFFGFLTFYSAYYNVVTDCGCFGDALKFTPWQSFWKDITLLVLLLILAVLYRKREEDEKVRFGKLPLLGVFVLVMIFVMYRGIAHEPMIDFRAYAIGTDLASEKQKIAQNPSEYKTFYSLKNSKTGEVKKVDQDEYINKEYWKDTNWQIEDGKTTSEISKKGYESEISKFKIEDVNGNPITDEILKEPRVIIIFTYKPKEADAELVKKTETKALSEKAKVYGTSTQPDFYRQIPNYMMDEIAIKTIARSNPFVLVLEKGKIVEKLGAKDYLEKE</sequence>
<dbReference type="NCBIfam" id="NF045576">
    <property type="entry name" value="BT_3928_fam"/>
    <property type="match status" value="1"/>
</dbReference>
<evidence type="ECO:0000256" key="1">
    <source>
        <dbReference type="ARBA" id="ARBA00004141"/>
    </source>
</evidence>
<dbReference type="GO" id="GO:0016020">
    <property type="term" value="C:membrane"/>
    <property type="evidence" value="ECO:0007669"/>
    <property type="project" value="UniProtKB-SubCell"/>
</dbReference>
<comment type="subcellular location">
    <subcellularLocation>
        <location evidence="1">Membrane</location>
        <topology evidence="1">Multi-pass membrane protein</topology>
    </subcellularLocation>
</comment>
<feature type="transmembrane region" description="Helical" evidence="5">
    <location>
        <begin position="117"/>
        <end position="135"/>
    </location>
</feature>
<evidence type="ECO:0000313" key="8">
    <source>
        <dbReference type="Proteomes" id="UP000199203"/>
    </source>
</evidence>
<evidence type="ECO:0000256" key="3">
    <source>
        <dbReference type="ARBA" id="ARBA00022989"/>
    </source>
</evidence>
<keyword evidence="4 5" id="KW-0472">Membrane</keyword>
<keyword evidence="2 5" id="KW-0812">Transmembrane</keyword>
<reference evidence="8" key="1">
    <citation type="submission" date="2016-10" db="EMBL/GenBank/DDBJ databases">
        <authorList>
            <person name="Varghese N."/>
            <person name="Submissions S."/>
        </authorList>
    </citation>
    <scope>NUCLEOTIDE SEQUENCE [LARGE SCALE GENOMIC DNA]</scope>
    <source>
        <strain evidence="8">DSM 19684</strain>
    </source>
</reference>
<name>A0A1G7R8D7_9FLAO</name>
<dbReference type="Pfam" id="PF07291">
    <property type="entry name" value="MauE"/>
    <property type="match status" value="1"/>
</dbReference>
<feature type="domain" description="Methylamine utilisation protein MauE" evidence="6">
    <location>
        <begin position="3"/>
        <end position="133"/>
    </location>
</feature>
<protein>
    <submittedName>
        <fullName evidence="7">Uncharacterized membrane protein YphA, DoxX/SURF4 family</fullName>
    </submittedName>
</protein>
<feature type="transmembrane region" description="Helical" evidence="5">
    <location>
        <begin position="76"/>
        <end position="97"/>
    </location>
</feature>
<dbReference type="AlphaFoldDB" id="A0A1G7R8D7"/>
<gene>
    <name evidence="7" type="ORF">SAMN05421825_2571</name>
</gene>
<feature type="transmembrane region" description="Helical" evidence="5">
    <location>
        <begin position="48"/>
        <end position="69"/>
    </location>
</feature>
<keyword evidence="8" id="KW-1185">Reference proteome</keyword>
<dbReference type="RefSeq" id="WP_089873840.1">
    <property type="nucleotide sequence ID" value="NZ_FNBH01000003.1"/>
</dbReference>